<dbReference type="SMART" id="SM00418">
    <property type="entry name" value="HTH_ARSR"/>
    <property type="match status" value="1"/>
</dbReference>
<comment type="caution">
    <text evidence="3">The sequence shown here is derived from an EMBL/GenBank/DDBJ whole genome shotgun (WGS) entry which is preliminary data.</text>
</comment>
<dbReference type="Pfam" id="PF01022">
    <property type="entry name" value="HTH_5"/>
    <property type="match status" value="1"/>
</dbReference>
<organism evidence="3 4">
    <name type="scientific">Paenibacillus xylanexedens</name>
    <dbReference type="NCBI Taxonomy" id="528191"/>
    <lineage>
        <taxon>Bacteria</taxon>
        <taxon>Bacillati</taxon>
        <taxon>Bacillota</taxon>
        <taxon>Bacilli</taxon>
        <taxon>Bacillales</taxon>
        <taxon>Paenibacillaceae</taxon>
        <taxon>Paenibacillus</taxon>
    </lineage>
</organism>
<feature type="domain" description="HTH arsR-type" evidence="2">
    <location>
        <begin position="11"/>
        <end position="90"/>
    </location>
</feature>
<evidence type="ECO:0000256" key="1">
    <source>
        <dbReference type="ARBA" id="ARBA00023125"/>
    </source>
</evidence>
<dbReference type="InterPro" id="IPR036388">
    <property type="entry name" value="WH-like_DNA-bd_sf"/>
</dbReference>
<dbReference type="InterPro" id="IPR011991">
    <property type="entry name" value="ArsR-like_HTH"/>
</dbReference>
<keyword evidence="1" id="KW-0238">DNA-binding</keyword>
<sequence length="310" mass="35145">MMLGTDAASLLIYEALASEARLNIVRLLLQNREMHINALAQKLFLSKAIVSTHVSKLQKAGIVGSRMKRENGGTYKYCFIVREFMTINLSPEPVDAPYHEISIPVGQYTDYEAWPTCGIATTTQMIGQYDTPACFMDPDRVNAGILWMARGFLEYKIPNYLYNDQHLREIEISLELSSEAPKVNENWPSDIRFTLNGNDLGTWTSPGDFGDRKGKHTPLWWKLDVNQYGVLKMLRINGEGTFIDGQRISDVRVQDLKLDASTYWTFGLKPEEGVAGRGGLTLFGKGFGNYDQDILIRYYYDAQENKTPDE</sequence>
<dbReference type="Gene3D" id="1.10.10.10">
    <property type="entry name" value="Winged helix-like DNA-binding domain superfamily/Winged helix DNA-binding domain"/>
    <property type="match status" value="1"/>
</dbReference>
<reference evidence="3 4" key="1">
    <citation type="submission" date="2021-03" db="EMBL/GenBank/DDBJ databases">
        <title>Genomic Encyclopedia of Type Strains, Phase IV (KMG-IV): sequencing the most valuable type-strain genomes for metagenomic binning, comparative biology and taxonomic classification.</title>
        <authorList>
            <person name="Goeker M."/>
        </authorList>
    </citation>
    <scope>NUCLEOTIDE SEQUENCE [LARGE SCALE GENOMIC DNA]</scope>
    <source>
        <strain evidence="3 4">DSM 21292</strain>
    </source>
</reference>
<name>A0ABS4RWU4_PAEXY</name>
<dbReference type="EMBL" id="JAGIKV010000012">
    <property type="protein sequence ID" value="MBP2246795.1"/>
    <property type="molecule type" value="Genomic_DNA"/>
</dbReference>
<dbReference type="InterPro" id="IPR036390">
    <property type="entry name" value="WH_DNA-bd_sf"/>
</dbReference>
<dbReference type="InterPro" id="IPR001845">
    <property type="entry name" value="HTH_ArsR_DNA-bd_dom"/>
</dbReference>
<dbReference type="SUPFAM" id="SSF46785">
    <property type="entry name" value="Winged helix' DNA-binding domain"/>
    <property type="match status" value="1"/>
</dbReference>
<keyword evidence="4" id="KW-1185">Reference proteome</keyword>
<dbReference type="Proteomes" id="UP000810207">
    <property type="component" value="Unassembled WGS sequence"/>
</dbReference>
<protein>
    <submittedName>
        <fullName evidence="3">Transcriptional regulator</fullName>
    </submittedName>
</protein>
<evidence type="ECO:0000313" key="4">
    <source>
        <dbReference type="Proteomes" id="UP000810207"/>
    </source>
</evidence>
<accession>A0ABS4RWU4</accession>
<dbReference type="RefSeq" id="WP_211083337.1">
    <property type="nucleotide sequence ID" value="NZ_CBCSLC010000037.1"/>
</dbReference>
<proteinExistence type="predicted"/>
<evidence type="ECO:0000259" key="2">
    <source>
        <dbReference type="SMART" id="SM00418"/>
    </source>
</evidence>
<gene>
    <name evidence="3" type="ORF">J2Z28_003446</name>
</gene>
<dbReference type="CDD" id="cd00090">
    <property type="entry name" value="HTH_ARSR"/>
    <property type="match status" value="1"/>
</dbReference>
<evidence type="ECO:0000313" key="3">
    <source>
        <dbReference type="EMBL" id="MBP2246795.1"/>
    </source>
</evidence>